<gene>
    <name evidence="2" type="ORF">BTDB27_p000200</name>
</gene>
<evidence type="ECO:0000313" key="2">
    <source>
        <dbReference type="EMBL" id="CDN39537.1"/>
    </source>
</evidence>
<name>W8YLF8_BACTU</name>
<dbReference type="EMBL" id="HG810024">
    <property type="protein sequence ID" value="CDN39537.1"/>
    <property type="molecule type" value="Genomic_DNA"/>
</dbReference>
<keyword evidence="1" id="KW-0472">Membrane</keyword>
<keyword evidence="1" id="KW-0812">Transmembrane</keyword>
<feature type="transmembrane region" description="Helical" evidence="1">
    <location>
        <begin position="280"/>
        <end position="299"/>
    </location>
</feature>
<dbReference type="RefSeq" id="WP_030030146.1">
    <property type="nucleotide sequence ID" value="NZ_HG810024.1"/>
</dbReference>
<reference evidence="2" key="2">
    <citation type="submission" date="2014-01" db="EMBL/GenBank/DDBJ databases">
        <authorList>
            <person name="Aslett M."/>
        </authorList>
    </citation>
    <scope>NUCLEOTIDE SEQUENCE [LARGE SCALE GENOMIC DNA]</scope>
    <source>
        <strain evidence="2">DB27</strain>
    </source>
</reference>
<accession>W8YLF8</accession>
<organism evidence="2">
    <name type="scientific">Bacillus thuringiensis DB27</name>
    <dbReference type="NCBI Taxonomy" id="1431339"/>
    <lineage>
        <taxon>Bacteria</taxon>
        <taxon>Bacillati</taxon>
        <taxon>Bacillota</taxon>
        <taxon>Bacilli</taxon>
        <taxon>Bacillales</taxon>
        <taxon>Bacillaceae</taxon>
        <taxon>Bacillus</taxon>
        <taxon>Bacillus cereus group</taxon>
    </lineage>
</organism>
<dbReference type="Proteomes" id="UP000030682">
    <property type="component" value="Unassembled WGS sequence"/>
</dbReference>
<protein>
    <submittedName>
        <fullName evidence="2">Uncharacterized protein</fullName>
    </submittedName>
</protein>
<sequence length="301" mass="33457">MNFYKNKNLQGNPPLTVLATAANSLQASSIPIPPVQLIQFLCLEVQNIIEELPTDNQLPVQQGQIPLMLQQTFIQELIIADQAEYNRLLNYIRNGIDIIAVQPVTAAVVIPPEQPQIFANFFTALQTTTGAFFTSPAPITNQNLQNVSNPLYIFFYDFQVQGYTQYTKFLPVQILQSLNEQPLCMWKISQLLQQLCAEMANLIERLIMEETIYEQLATLLAQIAANSTVCSGGGDSGPTGHTGPNFPVSKDGDHSNITVDEMNLRFVIQQIRNYCVQYKLLLSGSPGLVTLAIVLNILVQL</sequence>
<keyword evidence="1" id="KW-1133">Transmembrane helix</keyword>
<proteinExistence type="predicted"/>
<dbReference type="HOGENOM" id="CLU_923355_0_0_9"/>
<evidence type="ECO:0000256" key="1">
    <source>
        <dbReference type="SAM" id="Phobius"/>
    </source>
</evidence>
<dbReference type="AlphaFoldDB" id="W8YLF8"/>
<reference evidence="2" key="1">
    <citation type="submission" date="2014-01" db="EMBL/GenBank/DDBJ databases">
        <title>Draft genome sequence of highly nematicidal Bacillus thuringiensis DB27.</title>
        <authorList>
            <person name="Iatsenko I."/>
            <person name="Pickard D."/>
            <person name="Corton C."/>
            <person name="Dougan G."/>
            <person name="Sommer R.J."/>
        </authorList>
    </citation>
    <scope>NUCLEOTIDE SEQUENCE [LARGE SCALE GENOMIC DNA]</scope>
    <source>
        <strain evidence="2">DB27</strain>
    </source>
</reference>